<accession>A0A238J994</accession>
<dbReference type="AlphaFoldDB" id="A0A238J994"/>
<organism evidence="1 2">
    <name type="scientific">Pelagimonas phthalicica</name>
    <dbReference type="NCBI Taxonomy" id="1037362"/>
    <lineage>
        <taxon>Bacteria</taxon>
        <taxon>Pseudomonadati</taxon>
        <taxon>Pseudomonadota</taxon>
        <taxon>Alphaproteobacteria</taxon>
        <taxon>Rhodobacterales</taxon>
        <taxon>Roseobacteraceae</taxon>
        <taxon>Pelagimonas</taxon>
    </lineage>
</organism>
<dbReference type="EMBL" id="FXXP01000001">
    <property type="protein sequence ID" value="SMX27280.1"/>
    <property type="molecule type" value="Genomic_DNA"/>
</dbReference>
<sequence>MMPKEAKQTRTLHVNFYARGNGSCHFTREAADKFAKHLADENPRIACRPVAALIGDGLGRKDGCGRDERLAHE</sequence>
<reference evidence="2" key="1">
    <citation type="submission" date="2017-05" db="EMBL/GenBank/DDBJ databases">
        <authorList>
            <person name="Rodrigo-Torres L."/>
            <person name="Arahal R. D."/>
            <person name="Lucena T."/>
        </authorList>
    </citation>
    <scope>NUCLEOTIDE SEQUENCE [LARGE SCALE GENOMIC DNA]</scope>
    <source>
        <strain evidence="2">CECT 8649</strain>
    </source>
</reference>
<evidence type="ECO:0000313" key="2">
    <source>
        <dbReference type="Proteomes" id="UP000225972"/>
    </source>
</evidence>
<evidence type="ECO:0000313" key="1">
    <source>
        <dbReference type="EMBL" id="SMX27280.1"/>
    </source>
</evidence>
<protein>
    <submittedName>
        <fullName evidence="1">Uncharacterized protein</fullName>
    </submittedName>
</protein>
<proteinExistence type="predicted"/>
<dbReference type="Proteomes" id="UP000225972">
    <property type="component" value="Unassembled WGS sequence"/>
</dbReference>
<name>A0A238J994_9RHOB</name>
<gene>
    <name evidence="1" type="ORF">TRP8649_01383</name>
</gene>
<keyword evidence="2" id="KW-1185">Reference proteome</keyword>